<dbReference type="PANTHER" id="PTHR30151:SF0">
    <property type="entry name" value="ABC TRANSPORTER PERMEASE PROTEIN MJ0413-RELATED"/>
    <property type="match status" value="1"/>
</dbReference>
<dbReference type="InterPro" id="IPR000515">
    <property type="entry name" value="MetI-like"/>
</dbReference>
<keyword evidence="10" id="KW-1185">Reference proteome</keyword>
<comment type="similarity">
    <text evidence="7">Belongs to the binding-protein-dependent transport system permease family.</text>
</comment>
<evidence type="ECO:0000256" key="1">
    <source>
        <dbReference type="ARBA" id="ARBA00004651"/>
    </source>
</evidence>
<sequence>MKKEHGITILILVALWQVLSMVVHNDILIPYPLDVLQNVCLLFTKSIFYQSIFSTLGRVVVGFGISFISAICLSIVSSYSKVFRNLFAPLQLLTKSIPNISYIIIALVWFGSEKSVSIICFLILFPIFYNNFLFSMDNEPQELKDVQSIYPESFFELVKKKTLPMLIPTILSSSKMAFGLGFKVAVMAEILGQVRNGIGKQLHIARLNLDTTSLFAWTIIIICICFIIDWIFDQFINRKSNGG</sequence>
<dbReference type="AlphaFoldDB" id="A0A1T4PIB4"/>
<keyword evidence="4 7" id="KW-0812">Transmembrane</keyword>
<gene>
    <name evidence="9" type="ORF">SAMN02745191_2048</name>
</gene>
<dbReference type="RefSeq" id="WP_078712445.1">
    <property type="nucleotide sequence ID" value="NZ_FUWY01000006.1"/>
</dbReference>
<dbReference type="CDD" id="cd06261">
    <property type="entry name" value="TM_PBP2"/>
    <property type="match status" value="1"/>
</dbReference>
<dbReference type="PROSITE" id="PS50928">
    <property type="entry name" value="ABC_TM1"/>
    <property type="match status" value="1"/>
</dbReference>
<dbReference type="GO" id="GO:0005886">
    <property type="term" value="C:plasma membrane"/>
    <property type="evidence" value="ECO:0007669"/>
    <property type="project" value="UniProtKB-SubCell"/>
</dbReference>
<dbReference type="Gene3D" id="1.10.3720.10">
    <property type="entry name" value="MetI-like"/>
    <property type="match status" value="1"/>
</dbReference>
<evidence type="ECO:0000313" key="10">
    <source>
        <dbReference type="Proteomes" id="UP000243297"/>
    </source>
</evidence>
<protein>
    <submittedName>
        <fullName evidence="9">NitT/TauT family transport system permease protein</fullName>
    </submittedName>
</protein>
<proteinExistence type="inferred from homology"/>
<organism evidence="9 10">
    <name type="scientific">Anaerorhabdus furcosa</name>
    <dbReference type="NCBI Taxonomy" id="118967"/>
    <lineage>
        <taxon>Bacteria</taxon>
        <taxon>Bacillati</taxon>
        <taxon>Bacillota</taxon>
        <taxon>Erysipelotrichia</taxon>
        <taxon>Erysipelotrichales</taxon>
        <taxon>Erysipelotrichaceae</taxon>
        <taxon>Anaerorhabdus</taxon>
    </lineage>
</organism>
<feature type="transmembrane region" description="Helical" evidence="7">
    <location>
        <begin position="92"/>
        <end position="110"/>
    </location>
</feature>
<keyword evidence="2 7" id="KW-0813">Transport</keyword>
<dbReference type="Proteomes" id="UP000243297">
    <property type="component" value="Unassembled WGS sequence"/>
</dbReference>
<feature type="transmembrane region" description="Helical" evidence="7">
    <location>
        <begin position="214"/>
        <end position="232"/>
    </location>
</feature>
<dbReference type="STRING" id="118967.SAMN02745191_2048"/>
<dbReference type="EMBL" id="FUWY01000006">
    <property type="protein sequence ID" value="SJZ91222.1"/>
    <property type="molecule type" value="Genomic_DNA"/>
</dbReference>
<evidence type="ECO:0000256" key="2">
    <source>
        <dbReference type="ARBA" id="ARBA00022448"/>
    </source>
</evidence>
<feature type="transmembrane region" description="Helical" evidence="7">
    <location>
        <begin position="59"/>
        <end position="80"/>
    </location>
</feature>
<evidence type="ECO:0000256" key="4">
    <source>
        <dbReference type="ARBA" id="ARBA00022692"/>
    </source>
</evidence>
<comment type="subcellular location">
    <subcellularLocation>
        <location evidence="1 7">Cell membrane</location>
        <topology evidence="1 7">Multi-pass membrane protein</topology>
    </subcellularLocation>
</comment>
<feature type="transmembrane region" description="Helical" evidence="7">
    <location>
        <begin position="116"/>
        <end position="134"/>
    </location>
</feature>
<dbReference type="OrthoDB" id="87303at2"/>
<evidence type="ECO:0000256" key="5">
    <source>
        <dbReference type="ARBA" id="ARBA00022989"/>
    </source>
</evidence>
<dbReference type="PANTHER" id="PTHR30151">
    <property type="entry name" value="ALKANE SULFONATE ABC TRANSPORTER-RELATED, MEMBRANE SUBUNIT"/>
    <property type="match status" value="1"/>
</dbReference>
<accession>A0A1T4PIB4</accession>
<evidence type="ECO:0000256" key="6">
    <source>
        <dbReference type="ARBA" id="ARBA00023136"/>
    </source>
</evidence>
<dbReference type="InterPro" id="IPR035906">
    <property type="entry name" value="MetI-like_sf"/>
</dbReference>
<evidence type="ECO:0000256" key="3">
    <source>
        <dbReference type="ARBA" id="ARBA00022475"/>
    </source>
</evidence>
<keyword evidence="3" id="KW-1003">Cell membrane</keyword>
<dbReference type="SUPFAM" id="SSF161098">
    <property type="entry name" value="MetI-like"/>
    <property type="match status" value="1"/>
</dbReference>
<name>A0A1T4PIB4_9FIRM</name>
<dbReference type="Pfam" id="PF00528">
    <property type="entry name" value="BPD_transp_1"/>
    <property type="match status" value="1"/>
</dbReference>
<evidence type="ECO:0000313" key="9">
    <source>
        <dbReference type="EMBL" id="SJZ91222.1"/>
    </source>
</evidence>
<reference evidence="10" key="1">
    <citation type="submission" date="2017-02" db="EMBL/GenBank/DDBJ databases">
        <authorList>
            <person name="Varghese N."/>
            <person name="Submissions S."/>
        </authorList>
    </citation>
    <scope>NUCLEOTIDE SEQUENCE [LARGE SCALE GENOMIC DNA]</scope>
    <source>
        <strain evidence="10">ATCC 25662</strain>
    </source>
</reference>
<evidence type="ECO:0000256" key="7">
    <source>
        <dbReference type="RuleBase" id="RU363032"/>
    </source>
</evidence>
<feature type="domain" description="ABC transmembrane type-1" evidence="8">
    <location>
        <begin position="52"/>
        <end position="232"/>
    </location>
</feature>
<dbReference type="GO" id="GO:0055085">
    <property type="term" value="P:transmembrane transport"/>
    <property type="evidence" value="ECO:0007669"/>
    <property type="project" value="InterPro"/>
</dbReference>
<keyword evidence="5 7" id="KW-1133">Transmembrane helix</keyword>
<evidence type="ECO:0000259" key="8">
    <source>
        <dbReference type="PROSITE" id="PS50928"/>
    </source>
</evidence>
<keyword evidence="6 7" id="KW-0472">Membrane</keyword>